<gene>
    <name evidence="4" type="ORF">HD842_001736</name>
</gene>
<dbReference type="EMBL" id="JACHBX010000001">
    <property type="protein sequence ID" value="MBB6133625.1"/>
    <property type="molecule type" value="Genomic_DNA"/>
</dbReference>
<dbReference type="AlphaFoldDB" id="A0A7W9WZH7"/>
<feature type="compositionally biased region" description="Low complexity" evidence="2">
    <location>
        <begin position="149"/>
        <end position="159"/>
    </location>
</feature>
<feature type="compositionally biased region" description="Basic and acidic residues" evidence="2">
    <location>
        <begin position="160"/>
        <end position="217"/>
    </location>
</feature>
<dbReference type="Proteomes" id="UP000540787">
    <property type="component" value="Unassembled WGS sequence"/>
</dbReference>
<dbReference type="InterPro" id="IPR023393">
    <property type="entry name" value="START-like_dom_sf"/>
</dbReference>
<organism evidence="4 5">
    <name type="scientific">Massilia aurea</name>
    <dbReference type="NCBI Taxonomy" id="373040"/>
    <lineage>
        <taxon>Bacteria</taxon>
        <taxon>Pseudomonadati</taxon>
        <taxon>Pseudomonadota</taxon>
        <taxon>Betaproteobacteria</taxon>
        <taxon>Burkholderiales</taxon>
        <taxon>Oxalobacteraceae</taxon>
        <taxon>Telluria group</taxon>
        <taxon>Massilia</taxon>
    </lineage>
</organism>
<dbReference type="CDD" id="cd07817">
    <property type="entry name" value="SRPBCC_8"/>
    <property type="match status" value="1"/>
</dbReference>
<dbReference type="Gene3D" id="3.30.530.20">
    <property type="match status" value="1"/>
</dbReference>
<dbReference type="InterPro" id="IPR047137">
    <property type="entry name" value="ORF3"/>
</dbReference>
<comment type="caution">
    <text evidence="4">The sequence shown here is derived from an EMBL/GenBank/DDBJ whole genome shotgun (WGS) entry which is preliminary data.</text>
</comment>
<keyword evidence="5" id="KW-1185">Reference proteome</keyword>
<feature type="domain" description="Coenzyme Q-binding protein COQ10 START" evidence="3">
    <location>
        <begin position="330"/>
        <end position="452"/>
    </location>
</feature>
<dbReference type="SUPFAM" id="SSF58113">
    <property type="entry name" value="Apolipoprotein A-I"/>
    <property type="match status" value="1"/>
</dbReference>
<sequence length="470" mass="50736">MNESNDQGNNAGKWIGAAVAGALLMYAFDPDRGPKRRARAKGALRDARHRGADKLEHALHTAGERFDSARERAESVYLRAGARLAGAAHAAGDRLAEASHETRDRLERARGRLAEASYDARDRASLAADYARDRVSHAADTARDRVSHAADAARSTAARAADDARDYADDVRSRAHHVANDARDRASYAADKARSSASDAADKARSNADDAADRARERADIARENLAQAAHSTGNGARARANAVGNQVREWTDHLTQAFGSRGPTLTNSALLGTSALSIVGLARRSPAVALLGLGALAVLLRSDRGRNLVDSLRHRGDASRVEVENSVFIDASPREVFDAWADVENFPRFMSHVTEVRDLGHRRSHWVVRGPAGMEYAWNAVMTEQSRPDRLSWRSEPGSEIEQDGSVTFESVNGGTRATVHISYAPPAGVLGHGVARMLGVDPQRQMDDDLAEMKAFIERGGARGAGRR</sequence>
<comment type="similarity">
    <text evidence="1">Belongs to the ribosome association toxin RatA family.</text>
</comment>
<evidence type="ECO:0000313" key="5">
    <source>
        <dbReference type="Proteomes" id="UP000540787"/>
    </source>
</evidence>
<protein>
    <submittedName>
        <fullName evidence="4">Uncharacterized membrane protein/uncharacterized protein YjbJ (UPF0337 family)</fullName>
    </submittedName>
</protein>
<dbReference type="Pfam" id="PF03364">
    <property type="entry name" value="Polyketide_cyc"/>
    <property type="match status" value="1"/>
</dbReference>
<name>A0A7W9WZH7_9BURK</name>
<dbReference type="PANTHER" id="PTHR33824:SF7">
    <property type="entry name" value="POLYKETIDE CYCLASE_DEHYDRASE AND LIPID TRANSPORT SUPERFAMILY PROTEIN"/>
    <property type="match status" value="1"/>
</dbReference>
<feature type="region of interest" description="Disordered" evidence="2">
    <location>
        <begin position="31"/>
        <end position="51"/>
    </location>
</feature>
<feature type="compositionally biased region" description="Basic and acidic residues" evidence="2">
    <location>
        <begin position="138"/>
        <end position="148"/>
    </location>
</feature>
<proteinExistence type="inferred from homology"/>
<evidence type="ECO:0000259" key="3">
    <source>
        <dbReference type="Pfam" id="PF03364"/>
    </source>
</evidence>
<evidence type="ECO:0000313" key="4">
    <source>
        <dbReference type="EMBL" id="MBB6133625.1"/>
    </source>
</evidence>
<reference evidence="4 5" key="1">
    <citation type="submission" date="2020-08" db="EMBL/GenBank/DDBJ databases">
        <title>The Agave Microbiome: Exploring the role of microbial communities in plant adaptations to desert environments.</title>
        <authorList>
            <person name="Partida-Martinez L.P."/>
        </authorList>
    </citation>
    <scope>NUCLEOTIDE SEQUENCE [LARGE SCALE GENOMIC DNA]</scope>
    <source>
        <strain evidence="4 5">AT3.2</strain>
    </source>
</reference>
<evidence type="ECO:0000256" key="2">
    <source>
        <dbReference type="SAM" id="MobiDB-lite"/>
    </source>
</evidence>
<dbReference type="PANTHER" id="PTHR33824">
    <property type="entry name" value="POLYKETIDE CYCLASE/DEHYDRASE AND LIPID TRANSPORT SUPERFAMILY PROTEIN"/>
    <property type="match status" value="1"/>
</dbReference>
<dbReference type="InterPro" id="IPR005031">
    <property type="entry name" value="COQ10_START"/>
</dbReference>
<dbReference type="SUPFAM" id="SSF55961">
    <property type="entry name" value="Bet v1-like"/>
    <property type="match status" value="1"/>
</dbReference>
<dbReference type="Gene3D" id="1.20.120.20">
    <property type="entry name" value="Apolipoprotein"/>
    <property type="match status" value="1"/>
</dbReference>
<accession>A0A7W9WZH7</accession>
<feature type="region of interest" description="Disordered" evidence="2">
    <location>
        <begin position="138"/>
        <end position="217"/>
    </location>
</feature>
<evidence type="ECO:0000256" key="1">
    <source>
        <dbReference type="ARBA" id="ARBA00008918"/>
    </source>
</evidence>
<dbReference type="RefSeq" id="WP_183553170.1">
    <property type="nucleotide sequence ID" value="NZ_JACHBX010000001.1"/>
</dbReference>